<organism evidence="2 3">
    <name type="scientific">Rickenella mellea</name>
    <dbReference type="NCBI Taxonomy" id="50990"/>
    <lineage>
        <taxon>Eukaryota</taxon>
        <taxon>Fungi</taxon>
        <taxon>Dikarya</taxon>
        <taxon>Basidiomycota</taxon>
        <taxon>Agaricomycotina</taxon>
        <taxon>Agaricomycetes</taxon>
        <taxon>Hymenochaetales</taxon>
        <taxon>Rickenellaceae</taxon>
        <taxon>Rickenella</taxon>
    </lineage>
</organism>
<evidence type="ECO:0000256" key="1">
    <source>
        <dbReference type="SAM" id="MobiDB-lite"/>
    </source>
</evidence>
<protein>
    <recommendedName>
        <fullName evidence="4">Retrotransposon Copia-like N-terminal domain-containing protein</fullName>
    </recommendedName>
</protein>
<keyword evidence="3" id="KW-1185">Reference proteome</keyword>
<dbReference type="VEuPathDB" id="FungiDB:BD410DRAFT_790010"/>
<dbReference type="EMBL" id="ML170182">
    <property type="protein sequence ID" value="TDL21246.1"/>
    <property type="molecule type" value="Genomic_DNA"/>
</dbReference>
<evidence type="ECO:0000313" key="3">
    <source>
        <dbReference type="Proteomes" id="UP000294933"/>
    </source>
</evidence>
<sequence length="78" mass="8678">MSLLPNAVNVYTIPKLKPDGSNWVTWKTQTLTLLGAKGLKRHVEGTARQPPKAPVYPPEHTLTEEEEEDLEKASTTHS</sequence>
<dbReference type="Proteomes" id="UP000294933">
    <property type="component" value="Unassembled WGS sequence"/>
</dbReference>
<evidence type="ECO:0000313" key="2">
    <source>
        <dbReference type="EMBL" id="TDL21246.1"/>
    </source>
</evidence>
<dbReference type="OrthoDB" id="3269759at2759"/>
<dbReference type="AlphaFoldDB" id="A0A4Y7Q1S0"/>
<accession>A0A4Y7Q1S0</accession>
<gene>
    <name evidence="2" type="ORF">BD410DRAFT_790010</name>
</gene>
<name>A0A4Y7Q1S0_9AGAM</name>
<reference evidence="2 3" key="1">
    <citation type="submission" date="2018-06" db="EMBL/GenBank/DDBJ databases">
        <title>A transcriptomic atlas of mushroom development highlights an independent origin of complex multicellularity.</title>
        <authorList>
            <consortium name="DOE Joint Genome Institute"/>
            <person name="Krizsan K."/>
            <person name="Almasi E."/>
            <person name="Merenyi Z."/>
            <person name="Sahu N."/>
            <person name="Viragh M."/>
            <person name="Koszo T."/>
            <person name="Mondo S."/>
            <person name="Kiss B."/>
            <person name="Balint B."/>
            <person name="Kues U."/>
            <person name="Barry K."/>
            <person name="Hegedus J.C."/>
            <person name="Henrissat B."/>
            <person name="Johnson J."/>
            <person name="Lipzen A."/>
            <person name="Ohm R."/>
            <person name="Nagy I."/>
            <person name="Pangilinan J."/>
            <person name="Yan J."/>
            <person name="Xiong Y."/>
            <person name="Grigoriev I.V."/>
            <person name="Hibbett D.S."/>
            <person name="Nagy L.G."/>
        </authorList>
    </citation>
    <scope>NUCLEOTIDE SEQUENCE [LARGE SCALE GENOMIC DNA]</scope>
    <source>
        <strain evidence="2 3">SZMC22713</strain>
    </source>
</reference>
<evidence type="ECO:0008006" key="4">
    <source>
        <dbReference type="Google" id="ProtNLM"/>
    </source>
</evidence>
<feature type="region of interest" description="Disordered" evidence="1">
    <location>
        <begin position="44"/>
        <end position="78"/>
    </location>
</feature>
<proteinExistence type="predicted"/>